<sequence length="196" mass="21408">MFQESGPVGTTNQSRTEVRVLMAELAADFLGTPRPGRRLGSRTKPAVVLPSQICALVVQERSWPPAATVARAPSLASRSRQPPQPRWRPPPRVACKEALTSYNSLDNPAAGAPVEQLNELEEVFKKAAKTDTPAEQFRLTRQNEERSKKVANDLAAALFVVTVEVKQVKAWLSDAQDELEASNIEADLVCISSYAS</sequence>
<dbReference type="EMBL" id="CM000781">
    <property type="protein sequence ID" value="AQK61801.1"/>
    <property type="molecule type" value="Genomic_DNA"/>
</dbReference>
<evidence type="ECO:0000313" key="2">
    <source>
        <dbReference type="EMBL" id="AQK61801.1"/>
    </source>
</evidence>
<dbReference type="AlphaFoldDB" id="A0A1D6GDV5"/>
<accession>A0A1D6GDV5</accession>
<dbReference type="PANTHER" id="PTHR35164">
    <property type="entry name" value="EXPRESSED PROTEIN"/>
    <property type="match status" value="1"/>
</dbReference>
<dbReference type="SMR" id="A0A1D6GDV5"/>
<name>A0A1D6GDV5_MAIZE</name>
<dbReference type="InParanoid" id="A0A1D6GDV5"/>
<proteinExistence type="predicted"/>
<feature type="region of interest" description="Disordered" evidence="1">
    <location>
        <begin position="68"/>
        <end position="90"/>
    </location>
</feature>
<organism evidence="2">
    <name type="scientific">Zea mays</name>
    <name type="common">Maize</name>
    <dbReference type="NCBI Taxonomy" id="4577"/>
    <lineage>
        <taxon>Eukaryota</taxon>
        <taxon>Viridiplantae</taxon>
        <taxon>Streptophyta</taxon>
        <taxon>Embryophyta</taxon>
        <taxon>Tracheophyta</taxon>
        <taxon>Spermatophyta</taxon>
        <taxon>Magnoliopsida</taxon>
        <taxon>Liliopsida</taxon>
        <taxon>Poales</taxon>
        <taxon>Poaceae</taxon>
        <taxon>PACMAD clade</taxon>
        <taxon>Panicoideae</taxon>
        <taxon>Andropogonodae</taxon>
        <taxon>Andropogoneae</taxon>
        <taxon>Tripsacinae</taxon>
        <taxon>Zea</taxon>
    </lineage>
</organism>
<reference evidence="2" key="1">
    <citation type="submission" date="2015-12" db="EMBL/GenBank/DDBJ databases">
        <title>Update maize B73 reference genome by single molecule sequencing technologies.</title>
        <authorList>
            <consortium name="Maize Genome Sequencing Project"/>
            <person name="Ware D."/>
        </authorList>
    </citation>
    <scope>NUCLEOTIDE SEQUENCE</scope>
    <source>
        <tissue evidence="2">Seedling</tissue>
    </source>
</reference>
<feature type="compositionally biased region" description="Low complexity" evidence="1">
    <location>
        <begin position="70"/>
        <end position="81"/>
    </location>
</feature>
<protein>
    <submittedName>
        <fullName evidence="2">Uncharacterized protein</fullName>
    </submittedName>
</protein>
<dbReference type="STRING" id="4577.A0A1D6GDV5"/>
<dbReference type="PANTHER" id="PTHR35164:SF5">
    <property type="entry name" value="OS02G0572600 PROTEIN"/>
    <property type="match status" value="1"/>
</dbReference>
<evidence type="ECO:0000256" key="1">
    <source>
        <dbReference type="SAM" id="MobiDB-lite"/>
    </source>
</evidence>
<gene>
    <name evidence="2" type="ORF">ZEAMMB73_Zm00001d012912</name>
</gene>
<dbReference type="ExpressionAtlas" id="A0A1D6GDV5">
    <property type="expression patterns" value="baseline and differential"/>
</dbReference>